<dbReference type="GO" id="GO:0015031">
    <property type="term" value="P:protein transport"/>
    <property type="evidence" value="ECO:0007669"/>
    <property type="project" value="InterPro"/>
</dbReference>
<keyword evidence="2" id="KW-0472">Membrane</keyword>
<feature type="transmembrane region" description="Helical" evidence="2">
    <location>
        <begin position="57"/>
        <end position="76"/>
    </location>
</feature>
<dbReference type="Proteomes" id="UP000685013">
    <property type="component" value="Chromosome 19"/>
</dbReference>
<dbReference type="FunFam" id="1.20.1260.60:FF:000002">
    <property type="entry name" value="Vacuolar protein sorting-associated protein IST1"/>
    <property type="match status" value="1"/>
</dbReference>
<comment type="similarity">
    <text evidence="1">Belongs to the IST1 family.</text>
</comment>
<reference evidence="3 4" key="1">
    <citation type="journal article" date="2021" name="Hortic Res">
        <title>The domestication of Cucurbita argyrosperma as revealed by the genome of its wild relative.</title>
        <authorList>
            <person name="Barrera-Redondo J."/>
            <person name="Sanchez-de la Vega G."/>
            <person name="Aguirre-Liguori J.A."/>
            <person name="Castellanos-Morales G."/>
            <person name="Gutierrez-Guerrero Y.T."/>
            <person name="Aguirre-Dugua X."/>
            <person name="Aguirre-Planter E."/>
            <person name="Tenaillon M.I."/>
            <person name="Lira-Saade R."/>
            <person name="Eguiarte L.E."/>
        </authorList>
    </citation>
    <scope>NUCLEOTIDE SEQUENCE [LARGE SCALE GENOMIC DNA]</scope>
    <source>
        <strain evidence="3">JBR-2021</strain>
    </source>
</reference>
<keyword evidence="2" id="KW-0812">Transmembrane</keyword>
<evidence type="ECO:0000313" key="4">
    <source>
        <dbReference type="Proteomes" id="UP000685013"/>
    </source>
</evidence>
<dbReference type="AlphaFoldDB" id="A0AAV6LZ37"/>
<feature type="non-terminal residue" evidence="3">
    <location>
        <position position="1"/>
    </location>
</feature>
<sequence length="466" mass="53067">MDTAPKPKYVMLSDNHQGSLRPPPYRRHVPRYHSKAHGGGGGCAGCCLKCICCCYCFLLFLIFSLFGLAYVLFSYYNPQIPSYKVSSFNVRVFDVKPDFSLYTEFIVIVTADNPNQNIDFVYGKGSYVSVLYNQSVLCTGDIPNFRQPSKNVTDISISLTGKSEFGSGPQEALMQNRHSGRIPLLVVVKVPVTIVIGRLSLKKVNVFVNCSLIVDNLSPDKKVGILSTNSTYGAAFKKLIEQALCRLKMLKKKRYSIARQLREDLFELISNGYQQIAFNRVEQLVRDESLMEAYDLIENFCEFILVKFSHVRKNKTCPDDLMEAISSLIFASARCGDFPELKPVRKFFEELYGQRFAMAAVELHPGNLVNPQIKEKLVMKAVSDDEKQRLMNEIARDCFHPAILALEYCPDWYQEHGLDRTNDRLSYEVTIGYLIDRQQPCYVHSECRTDDHVDSIRSPTINRLEL</sequence>
<dbReference type="Pfam" id="PF03398">
    <property type="entry name" value="Ist1"/>
    <property type="match status" value="1"/>
</dbReference>
<dbReference type="InterPro" id="IPR005061">
    <property type="entry name" value="Ist1"/>
</dbReference>
<gene>
    <name evidence="3" type="primary">NHL6</name>
    <name evidence="3" type="ORF">SDJN03_29084</name>
</gene>
<protein>
    <submittedName>
        <fullName evidence="3">NDR1/HIN1-like protein 6</fullName>
    </submittedName>
</protein>
<proteinExistence type="inferred from homology"/>
<dbReference type="PANTHER" id="PTHR12161">
    <property type="entry name" value="IST1 FAMILY MEMBER"/>
    <property type="match status" value="1"/>
</dbReference>
<accession>A0AAV6LZ37</accession>
<organism evidence="3 4">
    <name type="scientific">Cucurbita argyrosperma subsp. sororia</name>
    <dbReference type="NCBI Taxonomy" id="37648"/>
    <lineage>
        <taxon>Eukaryota</taxon>
        <taxon>Viridiplantae</taxon>
        <taxon>Streptophyta</taxon>
        <taxon>Embryophyta</taxon>
        <taxon>Tracheophyta</taxon>
        <taxon>Spermatophyta</taxon>
        <taxon>Magnoliopsida</taxon>
        <taxon>eudicotyledons</taxon>
        <taxon>Gunneridae</taxon>
        <taxon>Pentapetalae</taxon>
        <taxon>rosids</taxon>
        <taxon>fabids</taxon>
        <taxon>Cucurbitales</taxon>
        <taxon>Cucurbitaceae</taxon>
        <taxon>Cucurbiteae</taxon>
        <taxon>Cucurbita</taxon>
    </lineage>
</organism>
<comment type="caution">
    <text evidence="3">The sequence shown here is derived from an EMBL/GenBank/DDBJ whole genome shotgun (WGS) entry which is preliminary data.</text>
</comment>
<evidence type="ECO:0000313" key="3">
    <source>
        <dbReference type="EMBL" id="KAG6572356.1"/>
    </source>
</evidence>
<dbReference type="PANTHER" id="PTHR12161:SF44">
    <property type="entry name" value="REGULATOR OF VPS4 ACTIVITY IN THE MVB PATHWAY PROTEIN"/>
    <property type="match status" value="1"/>
</dbReference>
<dbReference type="EMBL" id="JAGKQH010000019">
    <property type="protein sequence ID" value="KAG6572356.1"/>
    <property type="molecule type" value="Genomic_DNA"/>
</dbReference>
<evidence type="ECO:0000256" key="1">
    <source>
        <dbReference type="ARBA" id="ARBA00005536"/>
    </source>
</evidence>
<evidence type="ECO:0000256" key="2">
    <source>
        <dbReference type="SAM" id="Phobius"/>
    </source>
</evidence>
<keyword evidence="2" id="KW-1133">Transmembrane helix</keyword>
<keyword evidence="4" id="KW-1185">Reference proteome</keyword>
<name>A0AAV6LZ37_9ROSI</name>